<dbReference type="Proteomes" id="UP001629113">
    <property type="component" value="Unassembled WGS sequence"/>
</dbReference>
<keyword evidence="3" id="KW-0539">Nucleus</keyword>
<accession>A0ABR4PUW4</accession>
<dbReference type="Pfam" id="PF09751">
    <property type="entry name" value="Es2"/>
    <property type="match status" value="1"/>
</dbReference>
<comment type="subcellular location">
    <subcellularLocation>
        <location evidence="1">Nucleus</location>
    </subcellularLocation>
</comment>
<feature type="region of interest" description="Disordered" evidence="4">
    <location>
        <begin position="89"/>
        <end position="114"/>
    </location>
</feature>
<feature type="compositionally biased region" description="Polar residues" evidence="4">
    <location>
        <begin position="427"/>
        <end position="437"/>
    </location>
</feature>
<dbReference type="PANTHER" id="PTHR12940:SF0">
    <property type="entry name" value="SPLICING FACTOR ESS-2 HOMOLOG"/>
    <property type="match status" value="1"/>
</dbReference>
<sequence>MALEKSKSAALVRQSSESALMPPPPKRIKRPKNVIDENSYTDAISEIIARDFFPGLLESETQQEYLDALESKDGAWISNVSRRLHQVMTPGRKRGGRGTSIQMPARASDTPREYVGDTPMSVMSSMTAATDAAKPTEVDTNMSLDNFQAKYTSEDNESFYKLIDKQNQKRAEKYAWMWQGNKMPSKMMLKQKEVEIKLLQSRQSLKDNGWDKDRLAIQDKVEKPARPDAWKSKPQNQLMFRPEGIEDSLETVAQKAQTESRAEPKGVAYANTRLPAPEIQQSSDVPPSPSLSAIKDALAGHRRVADSESDFHGGETPRVNGYAFVDEDEPEPESQTHIADPIIDLGKGETTKNPFIIRGQSKREDLHHRMVDKVASSKRTSTKVGMTGKVDMIPVPKFPSSPRVNTGQLTPAAQRLWSRVGRPGTVESPSAFGSKTPGTVRAKSNLKTKWTPVGK</sequence>
<evidence type="ECO:0000256" key="2">
    <source>
        <dbReference type="ARBA" id="ARBA00009072"/>
    </source>
</evidence>
<feature type="region of interest" description="Disordered" evidence="4">
    <location>
        <begin position="418"/>
        <end position="455"/>
    </location>
</feature>
<comment type="caution">
    <text evidence="5">The sequence shown here is derived from an EMBL/GenBank/DDBJ whole genome shotgun (WGS) entry which is preliminary data.</text>
</comment>
<gene>
    <name evidence="5" type="ORF">PVAG01_00568</name>
</gene>
<evidence type="ECO:0000256" key="4">
    <source>
        <dbReference type="SAM" id="MobiDB-lite"/>
    </source>
</evidence>
<reference evidence="5 6" key="1">
    <citation type="submission" date="2024-06" db="EMBL/GenBank/DDBJ databases">
        <title>Complete genome of Phlyctema vagabunda strain 19-DSS-EL-015.</title>
        <authorList>
            <person name="Fiorenzani C."/>
        </authorList>
    </citation>
    <scope>NUCLEOTIDE SEQUENCE [LARGE SCALE GENOMIC DNA]</scope>
    <source>
        <strain evidence="5 6">19-DSS-EL-015</strain>
    </source>
</reference>
<name>A0ABR4PUW4_9HELO</name>
<dbReference type="PANTHER" id="PTHR12940">
    <property type="entry name" value="ES-2 PROTEIN - RELATED"/>
    <property type="match status" value="1"/>
</dbReference>
<proteinExistence type="inferred from homology"/>
<dbReference type="EMBL" id="JBFCZG010000001">
    <property type="protein sequence ID" value="KAL3427059.1"/>
    <property type="molecule type" value="Genomic_DNA"/>
</dbReference>
<comment type="similarity">
    <text evidence="2">Belongs to the ESS2 family.</text>
</comment>
<evidence type="ECO:0000256" key="3">
    <source>
        <dbReference type="ARBA" id="ARBA00023242"/>
    </source>
</evidence>
<evidence type="ECO:0000313" key="6">
    <source>
        <dbReference type="Proteomes" id="UP001629113"/>
    </source>
</evidence>
<dbReference type="InterPro" id="IPR019148">
    <property type="entry name" value="Nuclear_protein_DGCR14_ESS-2"/>
</dbReference>
<keyword evidence="6" id="KW-1185">Reference proteome</keyword>
<protein>
    <submittedName>
        <fullName evidence="5">Nuclear protein Es2</fullName>
    </submittedName>
</protein>
<feature type="region of interest" description="Disordered" evidence="4">
    <location>
        <begin position="1"/>
        <end position="34"/>
    </location>
</feature>
<organism evidence="5 6">
    <name type="scientific">Phlyctema vagabunda</name>
    <dbReference type="NCBI Taxonomy" id="108571"/>
    <lineage>
        <taxon>Eukaryota</taxon>
        <taxon>Fungi</taxon>
        <taxon>Dikarya</taxon>
        <taxon>Ascomycota</taxon>
        <taxon>Pezizomycotina</taxon>
        <taxon>Leotiomycetes</taxon>
        <taxon>Helotiales</taxon>
        <taxon>Dermateaceae</taxon>
        <taxon>Phlyctema</taxon>
    </lineage>
</organism>
<evidence type="ECO:0000256" key="1">
    <source>
        <dbReference type="ARBA" id="ARBA00004123"/>
    </source>
</evidence>
<evidence type="ECO:0000313" key="5">
    <source>
        <dbReference type="EMBL" id="KAL3427059.1"/>
    </source>
</evidence>